<organism evidence="2">
    <name type="scientific">mine drainage metagenome</name>
    <dbReference type="NCBI Taxonomy" id="410659"/>
    <lineage>
        <taxon>unclassified sequences</taxon>
        <taxon>metagenomes</taxon>
        <taxon>ecological metagenomes</taxon>
    </lineage>
</organism>
<evidence type="ECO:0000313" key="2">
    <source>
        <dbReference type="EMBL" id="CBI02950.1"/>
    </source>
</evidence>
<accession>E6Q6X5</accession>
<name>E6Q6X5_9ZZZZ</name>
<feature type="region of interest" description="Disordered" evidence="1">
    <location>
        <begin position="36"/>
        <end position="68"/>
    </location>
</feature>
<dbReference type="EMBL" id="CABO01000046">
    <property type="protein sequence ID" value="CBI02950.1"/>
    <property type="molecule type" value="Genomic_DNA"/>
</dbReference>
<protein>
    <submittedName>
        <fullName evidence="2">Uncharacterized protein</fullName>
    </submittedName>
</protein>
<dbReference type="AlphaFoldDB" id="E6Q6X5"/>
<reference evidence="2" key="1">
    <citation type="submission" date="2009-10" db="EMBL/GenBank/DDBJ databases">
        <title>Diversity of trophic interactions inside an arsenic-rich microbial ecosystem.</title>
        <authorList>
            <person name="Bertin P.N."/>
            <person name="Heinrich-Salmeron A."/>
            <person name="Pelletier E."/>
            <person name="Goulhen-Chollet F."/>
            <person name="Arsene-Ploetze F."/>
            <person name="Gallien S."/>
            <person name="Calteau A."/>
            <person name="Vallenet D."/>
            <person name="Casiot C."/>
            <person name="Chane-Woon-Ming B."/>
            <person name="Giloteaux L."/>
            <person name="Barakat M."/>
            <person name="Bonnefoy V."/>
            <person name="Bruneel O."/>
            <person name="Chandler M."/>
            <person name="Cleiss J."/>
            <person name="Duran R."/>
            <person name="Elbaz-Poulichet F."/>
            <person name="Fonknechten N."/>
            <person name="Lauga B."/>
            <person name="Mornico D."/>
            <person name="Ortet P."/>
            <person name="Schaeffer C."/>
            <person name="Siguier P."/>
            <person name="Alexander Thil Smith A."/>
            <person name="Van Dorsselaer A."/>
            <person name="Weissenbach J."/>
            <person name="Medigue C."/>
            <person name="Le Paslier D."/>
        </authorList>
    </citation>
    <scope>NUCLEOTIDE SEQUENCE</scope>
</reference>
<comment type="caution">
    <text evidence="2">The sequence shown here is derived from an EMBL/GenBank/DDBJ whole genome shotgun (WGS) entry which is preliminary data.</text>
</comment>
<sequence length="68" mass="7516">MSRDLYIARNTGDKNAPHWALNGLAQDALHNVLRMEAPRNPGPSDGRTQEIPRKEGDKKRSRGGLPAI</sequence>
<feature type="compositionally biased region" description="Basic and acidic residues" evidence="1">
    <location>
        <begin position="47"/>
        <end position="58"/>
    </location>
</feature>
<evidence type="ECO:0000256" key="1">
    <source>
        <dbReference type="SAM" id="MobiDB-lite"/>
    </source>
</evidence>
<gene>
    <name evidence="2" type="ORF">CARN4_1292</name>
</gene>
<proteinExistence type="predicted"/>